<comment type="caution">
    <text evidence="1">The sequence shown here is derived from an EMBL/GenBank/DDBJ whole genome shotgun (WGS) entry which is preliminary data.</text>
</comment>
<evidence type="ECO:0000313" key="1">
    <source>
        <dbReference type="EMBL" id="CAI6356354.1"/>
    </source>
</evidence>
<organism evidence="1 2">
    <name type="scientific">Macrosiphum euphorbiae</name>
    <name type="common">potato aphid</name>
    <dbReference type="NCBI Taxonomy" id="13131"/>
    <lineage>
        <taxon>Eukaryota</taxon>
        <taxon>Metazoa</taxon>
        <taxon>Ecdysozoa</taxon>
        <taxon>Arthropoda</taxon>
        <taxon>Hexapoda</taxon>
        <taxon>Insecta</taxon>
        <taxon>Pterygota</taxon>
        <taxon>Neoptera</taxon>
        <taxon>Paraneoptera</taxon>
        <taxon>Hemiptera</taxon>
        <taxon>Sternorrhyncha</taxon>
        <taxon>Aphidomorpha</taxon>
        <taxon>Aphidoidea</taxon>
        <taxon>Aphididae</taxon>
        <taxon>Macrosiphini</taxon>
        <taxon>Macrosiphum</taxon>
    </lineage>
</organism>
<reference evidence="1 2" key="1">
    <citation type="submission" date="2023-01" db="EMBL/GenBank/DDBJ databases">
        <authorList>
            <person name="Whitehead M."/>
        </authorList>
    </citation>
    <scope>NUCLEOTIDE SEQUENCE [LARGE SCALE GENOMIC DNA]</scope>
</reference>
<proteinExistence type="predicted"/>
<protein>
    <submittedName>
        <fullName evidence="1">Uncharacterized protein</fullName>
    </submittedName>
</protein>
<dbReference type="AlphaFoldDB" id="A0AAV0WKF7"/>
<dbReference type="Proteomes" id="UP001160148">
    <property type="component" value="Unassembled WGS sequence"/>
</dbReference>
<sequence length="139" mass="16438">MKNICDICDSQLTETENEETSSLLKLKNRGMLLNASKSVRNICITAEYIFRMEHGNILTNKTILNKICMKTMNEIGQDSSIFNSDTMIDHIKNQDIFDNHRNQLMKLIKEYYTRLRLHHFSRMHTLNIEGNNIRRKFQN</sequence>
<accession>A0AAV0WKF7</accession>
<name>A0AAV0WKF7_9HEMI</name>
<evidence type="ECO:0000313" key="2">
    <source>
        <dbReference type="Proteomes" id="UP001160148"/>
    </source>
</evidence>
<dbReference type="EMBL" id="CARXXK010000002">
    <property type="protein sequence ID" value="CAI6356354.1"/>
    <property type="molecule type" value="Genomic_DNA"/>
</dbReference>
<keyword evidence="2" id="KW-1185">Reference proteome</keyword>
<gene>
    <name evidence="1" type="ORF">MEUPH1_LOCUS12094</name>
</gene>